<dbReference type="SUPFAM" id="SSF51206">
    <property type="entry name" value="cAMP-binding domain-like"/>
    <property type="match status" value="1"/>
</dbReference>
<dbReference type="RefSeq" id="WP_204793465.1">
    <property type="nucleotide sequence ID" value="NZ_JACSNQ010000011.1"/>
</dbReference>
<accession>A0ABS2F2B8</accession>
<sequence length="203" mass="22767">MEPVSDFDFETFFKDVVGIRDEELARALAADAALVHYRKGELLLREGEVSGRVGFLVSGLVRSFFTDAEGHDATDCLVVRPGAVLAPSPELRVPSPDAVETLAESDMAFVPLAVIERLLQTSLAANQLYARIVAEAWREHWEVRRAVSQLRARERYLWFAEKNPELVELAPSKYVASLLGMTPVTLSRLRSEIRSEDGRRMPR</sequence>
<dbReference type="Gene3D" id="2.60.120.10">
    <property type="entry name" value="Jelly Rolls"/>
    <property type="match status" value="1"/>
</dbReference>
<name>A0ABS2F2B8_9ACTN</name>
<dbReference type="InterPro" id="IPR018490">
    <property type="entry name" value="cNMP-bd_dom_sf"/>
</dbReference>
<evidence type="ECO:0000259" key="1">
    <source>
        <dbReference type="Pfam" id="PF00027"/>
    </source>
</evidence>
<feature type="domain" description="Cyclic nucleotide-binding" evidence="1">
    <location>
        <begin position="35"/>
        <end position="121"/>
    </location>
</feature>
<dbReference type="InterPro" id="IPR000595">
    <property type="entry name" value="cNMP-bd_dom"/>
</dbReference>
<evidence type="ECO:0000313" key="3">
    <source>
        <dbReference type="Proteomes" id="UP000712527"/>
    </source>
</evidence>
<proteinExistence type="predicted"/>
<dbReference type="Pfam" id="PF00027">
    <property type="entry name" value="cNMP_binding"/>
    <property type="match status" value="1"/>
</dbReference>
<reference evidence="2 3" key="1">
    <citation type="journal article" date="2021" name="Sci. Rep.">
        <title>The distribution of antibiotic resistance genes in chicken gut microbiota commensals.</title>
        <authorList>
            <person name="Juricova H."/>
            <person name="Matiasovicova J."/>
            <person name="Kubasova T."/>
            <person name="Cejkova D."/>
            <person name="Rychlik I."/>
        </authorList>
    </citation>
    <scope>NUCLEOTIDE SEQUENCE [LARGE SCALE GENOMIC DNA]</scope>
    <source>
        <strain evidence="2 3">An794</strain>
    </source>
</reference>
<dbReference type="EMBL" id="JACSNQ010000011">
    <property type="protein sequence ID" value="MBM6775121.1"/>
    <property type="molecule type" value="Genomic_DNA"/>
</dbReference>
<organism evidence="2 3">
    <name type="scientific">Olsenella profusa</name>
    <dbReference type="NCBI Taxonomy" id="138595"/>
    <lineage>
        <taxon>Bacteria</taxon>
        <taxon>Bacillati</taxon>
        <taxon>Actinomycetota</taxon>
        <taxon>Coriobacteriia</taxon>
        <taxon>Coriobacteriales</taxon>
        <taxon>Atopobiaceae</taxon>
        <taxon>Olsenella</taxon>
    </lineage>
</organism>
<dbReference type="CDD" id="cd00038">
    <property type="entry name" value="CAP_ED"/>
    <property type="match status" value="1"/>
</dbReference>
<keyword evidence="3" id="KW-1185">Reference proteome</keyword>
<comment type="caution">
    <text evidence="2">The sequence shown here is derived from an EMBL/GenBank/DDBJ whole genome shotgun (WGS) entry which is preliminary data.</text>
</comment>
<protein>
    <submittedName>
        <fullName evidence="2">Crp/Fnr family transcriptional regulator</fullName>
    </submittedName>
</protein>
<gene>
    <name evidence="2" type="ORF">H9X80_06150</name>
</gene>
<dbReference type="Proteomes" id="UP000712527">
    <property type="component" value="Unassembled WGS sequence"/>
</dbReference>
<evidence type="ECO:0000313" key="2">
    <source>
        <dbReference type="EMBL" id="MBM6775121.1"/>
    </source>
</evidence>
<dbReference type="InterPro" id="IPR014710">
    <property type="entry name" value="RmlC-like_jellyroll"/>
</dbReference>